<dbReference type="PANTHER" id="PTHR24111:SF0">
    <property type="entry name" value="LEUCINE-RICH REPEAT-CONTAINING PROTEIN"/>
    <property type="match status" value="1"/>
</dbReference>
<sequence>MSTFSSHRIGSRASEDNGYASTSESSVLRSLFELRKTYTHQSGDDVIQHLAFWNCEWSPRIIQSLRKILVRDGRRFASIKFFDCAIQSDKDNSQSFEQILQMVLVNNSTASLVIKGGKLIGNSNAQEPPQSSCPLSCPSTSVTNALREELPANTSLASLNLSGLDFSSPSTVESLSNALSRNVTLQSVSLRQSSLDDESISKILQSVMEHPNLNSIDLSKNYLGARKNNTASSSTMALDSVSELLRSKTSKLEHLNLSNQYQQHPIRTTYAQPLTHIAQEQIQEHMTAFGKALIALSTNQGLKSIDLSRNPGCLSDPTSVEALSVCLSNNTCLEHVNISDCGMAPESIAYLARKCLPFCGASLKSLVVFGSHLEESAFTCASAAALEKGLLSNMTLENLGELPCESENETIGITCKRIQHTLNLNKGGRRAFRSSLAHSAWSNILARAGNSEYDQPTGKETPASVVFSLLRQGPILMEQ</sequence>
<keyword evidence="1" id="KW-0677">Repeat</keyword>
<dbReference type="AlphaFoldDB" id="A0A7S0UG07"/>
<dbReference type="InterPro" id="IPR052201">
    <property type="entry name" value="LRR-containing_regulator"/>
</dbReference>
<dbReference type="EMBL" id="HBFL01001322">
    <property type="protein sequence ID" value="CAD8760902.1"/>
    <property type="molecule type" value="Transcribed_RNA"/>
</dbReference>
<dbReference type="Gene3D" id="3.80.10.10">
    <property type="entry name" value="Ribonuclease Inhibitor"/>
    <property type="match status" value="2"/>
</dbReference>
<proteinExistence type="predicted"/>
<organism evidence="2">
    <name type="scientific">Pseudo-nitzschia delicatissima</name>
    <dbReference type="NCBI Taxonomy" id="44447"/>
    <lineage>
        <taxon>Eukaryota</taxon>
        <taxon>Sar</taxon>
        <taxon>Stramenopiles</taxon>
        <taxon>Ochrophyta</taxon>
        <taxon>Bacillariophyta</taxon>
        <taxon>Bacillariophyceae</taxon>
        <taxon>Bacillariophycidae</taxon>
        <taxon>Bacillariales</taxon>
        <taxon>Bacillariaceae</taxon>
        <taxon>Pseudo-nitzschia</taxon>
    </lineage>
</organism>
<dbReference type="PANTHER" id="PTHR24111">
    <property type="entry name" value="LEUCINE-RICH REPEAT-CONTAINING PROTEIN 34"/>
    <property type="match status" value="1"/>
</dbReference>
<dbReference type="SUPFAM" id="SSF52047">
    <property type="entry name" value="RNI-like"/>
    <property type="match status" value="1"/>
</dbReference>
<evidence type="ECO:0000313" key="2">
    <source>
        <dbReference type="EMBL" id="CAD8760902.1"/>
    </source>
</evidence>
<dbReference type="InterPro" id="IPR032675">
    <property type="entry name" value="LRR_dom_sf"/>
</dbReference>
<name>A0A7S0UG07_9STRA</name>
<reference evidence="2" key="1">
    <citation type="submission" date="2021-01" db="EMBL/GenBank/DDBJ databases">
        <authorList>
            <person name="Corre E."/>
            <person name="Pelletier E."/>
            <person name="Niang G."/>
            <person name="Scheremetjew M."/>
            <person name="Finn R."/>
            <person name="Kale V."/>
            <person name="Holt S."/>
            <person name="Cochrane G."/>
            <person name="Meng A."/>
            <person name="Brown T."/>
            <person name="Cohen L."/>
        </authorList>
    </citation>
    <scope>NUCLEOTIDE SEQUENCE</scope>
    <source>
        <strain evidence="2">UNC1205</strain>
    </source>
</reference>
<gene>
    <name evidence="2" type="ORF">PDEL1432_LOCUS942</name>
</gene>
<protein>
    <submittedName>
        <fullName evidence="2">Uncharacterized protein</fullName>
    </submittedName>
</protein>
<evidence type="ECO:0000256" key="1">
    <source>
        <dbReference type="ARBA" id="ARBA00022737"/>
    </source>
</evidence>
<accession>A0A7S0UG07</accession>